<proteinExistence type="inferred from homology"/>
<comment type="similarity">
    <text evidence="2">Belongs to the glycosyltransferase 2 family.</text>
</comment>
<dbReference type="PANTHER" id="PTHR48090">
    <property type="entry name" value="UNDECAPRENYL-PHOSPHATE 4-DEOXY-4-FORMAMIDO-L-ARABINOSE TRANSFERASE-RELATED"/>
    <property type="match status" value="1"/>
</dbReference>
<dbReference type="SUPFAM" id="SSF53448">
    <property type="entry name" value="Nucleotide-diphospho-sugar transferases"/>
    <property type="match status" value="1"/>
</dbReference>
<evidence type="ECO:0000256" key="5">
    <source>
        <dbReference type="ARBA" id="ARBA00022842"/>
    </source>
</evidence>
<evidence type="ECO:0000313" key="7">
    <source>
        <dbReference type="EMBL" id="MBK3331828.1"/>
    </source>
</evidence>
<protein>
    <submittedName>
        <fullName evidence="7">Glycosyltransferase</fullName>
    </submittedName>
</protein>
<evidence type="ECO:0000256" key="3">
    <source>
        <dbReference type="ARBA" id="ARBA00022676"/>
    </source>
</evidence>
<keyword evidence="5" id="KW-0460">Magnesium</keyword>
<keyword evidence="3" id="KW-0328">Glycosyltransferase</keyword>
<keyword evidence="8" id="KW-1185">Reference proteome</keyword>
<dbReference type="EMBL" id="JAACYA010000001">
    <property type="protein sequence ID" value="MBK3331828.1"/>
    <property type="molecule type" value="Genomic_DNA"/>
</dbReference>
<evidence type="ECO:0000256" key="1">
    <source>
        <dbReference type="ARBA" id="ARBA00001946"/>
    </source>
</evidence>
<sequence length="419" mass="48665">MIVLPRARFSTALREDARKKIESLGYADIVVGIPAYYSQSTISHVIQQVASGLDKYFSDKKCLIFVSDGGSTDDTREVAEEVDISRYNIEKIVTIYRGIPGKGSALRAVFEAAEFLRAEAVATFDSDLKSITPEWVKNIIQPIYDGYDYVCPYYRRYKFDGTITNTIAYNLTRALYGYRIRQPIGGDFGMSGKLIKDYLDKDVWETDVAKFGIDIWMTTTAIVDGYSICQARLGAKIHQEKDPGKDLSHMYREVVGTIFKLMEQYEDYWKRVKGSKDVPVVGEIIGEEPEPFEIDQMSLIEYFKIGYNNFAGVWRSILEDEDFKIIEKLFMEEDVEKFIIPIETWVRIVYRYADYFRRTPRQKFKILDTMIPLYNGRVASLVNELKDKDNKEAEEYYNKQAEIFEKMKDYLIKIWNQEG</sequence>
<dbReference type="InterPro" id="IPR029044">
    <property type="entry name" value="Nucleotide-diphossugar_trans"/>
</dbReference>
<dbReference type="Gene3D" id="3.90.550.10">
    <property type="entry name" value="Spore Coat Polysaccharide Biosynthesis Protein SpsA, Chain A"/>
    <property type="match status" value="1"/>
</dbReference>
<accession>A0ABS1GFZ9</accession>
<dbReference type="InterPro" id="IPR050256">
    <property type="entry name" value="Glycosyltransferase_2"/>
</dbReference>
<dbReference type="Pfam" id="PF00535">
    <property type="entry name" value="Glycos_transf_2"/>
    <property type="match status" value="1"/>
</dbReference>
<evidence type="ECO:0000259" key="6">
    <source>
        <dbReference type="Pfam" id="PF00535"/>
    </source>
</evidence>
<feature type="domain" description="Glycosyltransferase 2-like" evidence="6">
    <location>
        <begin position="31"/>
        <end position="164"/>
    </location>
</feature>
<reference evidence="7 8" key="1">
    <citation type="journal article" date="2021" name="Syst. Appl. Microbiol.">
        <title>Persephonella atlantica sp. nov.: How to adapt to physico-chemical gradients in high temperature hydrothermal habitats.</title>
        <authorList>
            <person name="Francois D.X."/>
            <person name="Godfroy A."/>
            <person name="Mathien C."/>
            <person name="Aube J."/>
            <person name="Cathalot C."/>
            <person name="Lesongeur F."/>
            <person name="L'Haridon S."/>
            <person name="Philippon X."/>
            <person name="Roussel E.G."/>
        </authorList>
    </citation>
    <scope>NUCLEOTIDE SEQUENCE [LARGE SCALE GENOMIC DNA]</scope>
    <source>
        <strain evidence="7 8">MO1340</strain>
    </source>
</reference>
<dbReference type="InterPro" id="IPR001173">
    <property type="entry name" value="Glyco_trans_2-like"/>
</dbReference>
<evidence type="ECO:0000256" key="2">
    <source>
        <dbReference type="ARBA" id="ARBA00006739"/>
    </source>
</evidence>
<evidence type="ECO:0000313" key="8">
    <source>
        <dbReference type="Proteomes" id="UP000772812"/>
    </source>
</evidence>
<gene>
    <name evidence="7" type="ORF">GWK41_01950</name>
</gene>
<dbReference type="Proteomes" id="UP000772812">
    <property type="component" value="Unassembled WGS sequence"/>
</dbReference>
<organism evidence="7 8">
    <name type="scientific">Persephonella atlantica</name>
    <dbReference type="NCBI Taxonomy" id="2699429"/>
    <lineage>
        <taxon>Bacteria</taxon>
        <taxon>Pseudomonadati</taxon>
        <taxon>Aquificota</taxon>
        <taxon>Aquificia</taxon>
        <taxon>Aquificales</taxon>
        <taxon>Hydrogenothermaceae</taxon>
        <taxon>Persephonella</taxon>
    </lineage>
</organism>
<dbReference type="RefSeq" id="WP_200673229.1">
    <property type="nucleotide sequence ID" value="NZ_JAACYA010000001.1"/>
</dbReference>
<comment type="cofactor">
    <cofactor evidence="1">
        <name>Mg(2+)</name>
        <dbReference type="ChEBI" id="CHEBI:18420"/>
    </cofactor>
</comment>
<keyword evidence="4" id="KW-0808">Transferase</keyword>
<evidence type="ECO:0000256" key="4">
    <source>
        <dbReference type="ARBA" id="ARBA00022679"/>
    </source>
</evidence>
<comment type="caution">
    <text evidence="7">The sequence shown here is derived from an EMBL/GenBank/DDBJ whole genome shotgun (WGS) entry which is preliminary data.</text>
</comment>
<name>A0ABS1GFZ9_9AQUI</name>
<dbReference type="PANTHER" id="PTHR48090:SF10">
    <property type="entry name" value="GLUCOSYL-3-PHOSPHOGLYCERATE SYNTHASE"/>
    <property type="match status" value="1"/>
</dbReference>